<keyword evidence="3" id="KW-0347">Helicase</keyword>
<keyword evidence="4" id="KW-0067">ATP-binding</keyword>
<feature type="chain" id="PRO_5046301508" description="RNA helicase" evidence="6">
    <location>
        <begin position="18"/>
        <end position="133"/>
    </location>
</feature>
<evidence type="ECO:0000313" key="8">
    <source>
        <dbReference type="Proteomes" id="UP001189429"/>
    </source>
</evidence>
<evidence type="ECO:0000256" key="4">
    <source>
        <dbReference type="ARBA" id="ARBA00022840"/>
    </source>
</evidence>
<dbReference type="SUPFAM" id="SSF52540">
    <property type="entry name" value="P-loop containing nucleoside triphosphate hydrolases"/>
    <property type="match status" value="1"/>
</dbReference>
<dbReference type="Proteomes" id="UP001189429">
    <property type="component" value="Unassembled WGS sequence"/>
</dbReference>
<accession>A0ABN9RRX6</accession>
<feature type="region of interest" description="Disordered" evidence="5">
    <location>
        <begin position="36"/>
        <end position="69"/>
    </location>
</feature>
<dbReference type="PANTHER" id="PTHR18934:SF99">
    <property type="entry name" value="ATP-DEPENDENT RNA HELICASE DHX37-RELATED"/>
    <property type="match status" value="1"/>
</dbReference>
<keyword evidence="2" id="KW-0378">Hydrolase</keyword>
<evidence type="ECO:0000256" key="1">
    <source>
        <dbReference type="ARBA" id="ARBA00022741"/>
    </source>
</evidence>
<comment type="caution">
    <text evidence="7">The sequence shown here is derived from an EMBL/GenBank/DDBJ whole genome shotgun (WGS) entry which is preliminary data.</text>
</comment>
<evidence type="ECO:0000256" key="6">
    <source>
        <dbReference type="SAM" id="SignalP"/>
    </source>
</evidence>
<dbReference type="EMBL" id="CAUYUJ010007799">
    <property type="protein sequence ID" value="CAK0822018.1"/>
    <property type="molecule type" value="Genomic_DNA"/>
</dbReference>
<dbReference type="Gene3D" id="3.40.50.300">
    <property type="entry name" value="P-loop containing nucleotide triphosphate hydrolases"/>
    <property type="match status" value="1"/>
</dbReference>
<evidence type="ECO:0000256" key="5">
    <source>
        <dbReference type="SAM" id="MobiDB-lite"/>
    </source>
</evidence>
<feature type="non-terminal residue" evidence="7">
    <location>
        <position position="133"/>
    </location>
</feature>
<proteinExistence type="predicted"/>
<evidence type="ECO:0000313" key="7">
    <source>
        <dbReference type="EMBL" id="CAK0822018.1"/>
    </source>
</evidence>
<feature type="signal peptide" evidence="6">
    <location>
        <begin position="1"/>
        <end position="17"/>
    </location>
</feature>
<keyword evidence="8" id="KW-1185">Reference proteome</keyword>
<evidence type="ECO:0000256" key="3">
    <source>
        <dbReference type="ARBA" id="ARBA00022806"/>
    </source>
</evidence>
<keyword evidence="6" id="KW-0732">Signal</keyword>
<organism evidence="7 8">
    <name type="scientific">Prorocentrum cordatum</name>
    <dbReference type="NCBI Taxonomy" id="2364126"/>
    <lineage>
        <taxon>Eukaryota</taxon>
        <taxon>Sar</taxon>
        <taxon>Alveolata</taxon>
        <taxon>Dinophyceae</taxon>
        <taxon>Prorocentrales</taxon>
        <taxon>Prorocentraceae</taxon>
        <taxon>Prorocentrum</taxon>
    </lineage>
</organism>
<evidence type="ECO:0008006" key="9">
    <source>
        <dbReference type="Google" id="ProtNLM"/>
    </source>
</evidence>
<gene>
    <name evidence="7" type="ORF">PCOR1329_LOCUS23140</name>
</gene>
<sequence length="133" mass="13747">EALVSACLALKAAVALASQSAGTAFQAAQLAQHAAPAVRTSAATSAPAGQQAGASAQVLPGPPRETLPIDEHRDEIVGAIKSRRVVCIQGETGCGKSSRVPQYVHFLCRDPAESPRPGEERVIVCTQPRRLAA</sequence>
<name>A0ABN9RRX6_9DINO</name>
<feature type="compositionally biased region" description="Low complexity" evidence="5">
    <location>
        <begin position="36"/>
        <end position="57"/>
    </location>
</feature>
<protein>
    <recommendedName>
        <fullName evidence="9">RNA helicase</fullName>
    </recommendedName>
</protein>
<dbReference type="InterPro" id="IPR027417">
    <property type="entry name" value="P-loop_NTPase"/>
</dbReference>
<reference evidence="7" key="1">
    <citation type="submission" date="2023-10" db="EMBL/GenBank/DDBJ databases">
        <authorList>
            <person name="Chen Y."/>
            <person name="Shah S."/>
            <person name="Dougan E. K."/>
            <person name="Thang M."/>
            <person name="Chan C."/>
        </authorList>
    </citation>
    <scope>NUCLEOTIDE SEQUENCE [LARGE SCALE GENOMIC DNA]</scope>
</reference>
<feature type="non-terminal residue" evidence="7">
    <location>
        <position position="1"/>
    </location>
</feature>
<evidence type="ECO:0000256" key="2">
    <source>
        <dbReference type="ARBA" id="ARBA00022801"/>
    </source>
</evidence>
<dbReference type="PANTHER" id="PTHR18934">
    <property type="entry name" value="ATP-DEPENDENT RNA HELICASE"/>
    <property type="match status" value="1"/>
</dbReference>
<keyword evidence="1" id="KW-0547">Nucleotide-binding</keyword>